<name>A0A8J4XYX0_CHIOP</name>
<dbReference type="Pfam" id="PF00098">
    <property type="entry name" value="zf-CCHC"/>
    <property type="match status" value="2"/>
</dbReference>
<keyword evidence="1" id="KW-0862">Zinc</keyword>
<dbReference type="AlphaFoldDB" id="A0A8J4XYX0"/>
<gene>
    <name evidence="3" type="primary">RPA1C_9</name>
    <name evidence="3" type="ORF">GWK47_053776</name>
</gene>
<dbReference type="GO" id="GO:0003677">
    <property type="term" value="F:DNA binding"/>
    <property type="evidence" value="ECO:0007669"/>
    <property type="project" value="UniProtKB-KW"/>
</dbReference>
<dbReference type="Gene3D" id="4.10.60.10">
    <property type="entry name" value="Zinc finger, CCHC-type"/>
    <property type="match status" value="1"/>
</dbReference>
<dbReference type="PROSITE" id="PS50158">
    <property type="entry name" value="ZF_CCHC"/>
    <property type="match status" value="2"/>
</dbReference>
<dbReference type="SUPFAM" id="SSF57756">
    <property type="entry name" value="Retrovirus zinc finger-like domains"/>
    <property type="match status" value="1"/>
</dbReference>
<evidence type="ECO:0000259" key="2">
    <source>
        <dbReference type="PROSITE" id="PS50158"/>
    </source>
</evidence>
<dbReference type="GO" id="GO:0008270">
    <property type="term" value="F:zinc ion binding"/>
    <property type="evidence" value="ECO:0007669"/>
    <property type="project" value="UniProtKB-KW"/>
</dbReference>
<keyword evidence="4" id="KW-1185">Reference proteome</keyword>
<comment type="caution">
    <text evidence="3">The sequence shown here is derived from an EMBL/GenBank/DDBJ whole genome shotgun (WGS) entry which is preliminary data.</text>
</comment>
<protein>
    <submittedName>
        <fullName evidence="3">Replication protein A DNA-binding subunit C</fullName>
    </submittedName>
</protein>
<proteinExistence type="predicted"/>
<dbReference type="EMBL" id="JACEEZ010017122">
    <property type="protein sequence ID" value="KAG0717773.1"/>
    <property type="molecule type" value="Genomic_DNA"/>
</dbReference>
<feature type="domain" description="CCHC-type" evidence="2">
    <location>
        <begin position="271"/>
        <end position="286"/>
    </location>
</feature>
<organism evidence="3 4">
    <name type="scientific">Chionoecetes opilio</name>
    <name type="common">Atlantic snow crab</name>
    <name type="synonym">Cancer opilio</name>
    <dbReference type="NCBI Taxonomy" id="41210"/>
    <lineage>
        <taxon>Eukaryota</taxon>
        <taxon>Metazoa</taxon>
        <taxon>Ecdysozoa</taxon>
        <taxon>Arthropoda</taxon>
        <taxon>Crustacea</taxon>
        <taxon>Multicrustacea</taxon>
        <taxon>Malacostraca</taxon>
        <taxon>Eumalacostraca</taxon>
        <taxon>Eucarida</taxon>
        <taxon>Decapoda</taxon>
        <taxon>Pleocyemata</taxon>
        <taxon>Brachyura</taxon>
        <taxon>Eubrachyura</taxon>
        <taxon>Majoidea</taxon>
        <taxon>Majidae</taxon>
        <taxon>Chionoecetes</taxon>
    </lineage>
</organism>
<evidence type="ECO:0000313" key="4">
    <source>
        <dbReference type="Proteomes" id="UP000770661"/>
    </source>
</evidence>
<feature type="domain" description="CCHC-type" evidence="2">
    <location>
        <begin position="244"/>
        <end position="257"/>
    </location>
</feature>
<dbReference type="Proteomes" id="UP000770661">
    <property type="component" value="Unassembled WGS sequence"/>
</dbReference>
<sequence length="304" mass="32543">MLFSGLGRHLTTPLHLLSEVLQEKGEAKARRWSGHLARRRSVVVAKAMFAYVKKTWKARGEATIPEFDGALHAVGEWLEKLELVCRLRGITELHTVVPLRLTAGAFSVYQQLNSADKNDFSKIKAALISAFAADKLVAYEQLVTRRLQDGESVDVYLADLRRLAALFGGIPDNGLICAFVAGLPSSVSHILRAGSCLEDLDITQVLSRARAVLVEGVAGAGTTTPLDGSGRSHRTTPASTSVVCHVCNQPNHYARDCLAGRSGRGSRSNVRCFSCRQLGHIASSCPGNGSGEVALAPASSPDCL</sequence>
<keyword evidence="1" id="KW-0863">Zinc-finger</keyword>
<evidence type="ECO:0000256" key="1">
    <source>
        <dbReference type="PROSITE-ProRule" id="PRU00047"/>
    </source>
</evidence>
<evidence type="ECO:0000313" key="3">
    <source>
        <dbReference type="EMBL" id="KAG0717773.1"/>
    </source>
</evidence>
<reference evidence="3" key="1">
    <citation type="submission" date="2020-07" db="EMBL/GenBank/DDBJ databases">
        <title>The High-quality genome of the commercially important snow crab, Chionoecetes opilio.</title>
        <authorList>
            <person name="Jeong J.-H."/>
            <person name="Ryu S."/>
        </authorList>
    </citation>
    <scope>NUCLEOTIDE SEQUENCE</scope>
    <source>
        <strain evidence="3">MADBK_172401_WGS</strain>
        <tissue evidence="3">Digestive gland</tissue>
    </source>
</reference>
<accession>A0A8J4XYX0</accession>
<dbReference type="SMART" id="SM00343">
    <property type="entry name" value="ZnF_C2HC"/>
    <property type="match status" value="2"/>
</dbReference>
<dbReference type="InterPro" id="IPR001878">
    <property type="entry name" value="Znf_CCHC"/>
</dbReference>
<dbReference type="InterPro" id="IPR036875">
    <property type="entry name" value="Znf_CCHC_sf"/>
</dbReference>
<keyword evidence="3" id="KW-0238">DNA-binding</keyword>
<dbReference type="OrthoDB" id="3863715at2759"/>
<keyword evidence="1" id="KW-0479">Metal-binding</keyword>